<comment type="caution">
    <text evidence="11">The sequence shown here is derived from an EMBL/GenBank/DDBJ whole genome shotgun (WGS) entry which is preliminary data.</text>
</comment>
<dbReference type="GO" id="GO:0006364">
    <property type="term" value="P:rRNA processing"/>
    <property type="evidence" value="ECO:0007669"/>
    <property type="project" value="UniProtKB-KW"/>
</dbReference>
<dbReference type="PANTHER" id="PTHR44215:SF1">
    <property type="entry name" value="WD REPEAT-CONTAINING PROTEIN 75"/>
    <property type="match status" value="1"/>
</dbReference>
<dbReference type="Pfam" id="PF23769">
    <property type="entry name" value="Beta-prop_WDR75_2nd"/>
    <property type="match status" value="1"/>
</dbReference>
<dbReference type="SMART" id="SM00320">
    <property type="entry name" value="WD40"/>
    <property type="match status" value="5"/>
</dbReference>
<reference evidence="11" key="1">
    <citation type="journal article" date="2020" name="Nat. Commun.">
        <title>Large-scale genome sequencing of mycorrhizal fungi provides insights into the early evolution of symbiotic traits.</title>
        <authorList>
            <person name="Miyauchi S."/>
            <person name="Kiss E."/>
            <person name="Kuo A."/>
            <person name="Drula E."/>
            <person name="Kohler A."/>
            <person name="Sanchez-Garcia M."/>
            <person name="Morin E."/>
            <person name="Andreopoulos B."/>
            <person name="Barry K.W."/>
            <person name="Bonito G."/>
            <person name="Buee M."/>
            <person name="Carver A."/>
            <person name="Chen C."/>
            <person name="Cichocki N."/>
            <person name="Clum A."/>
            <person name="Culley D."/>
            <person name="Crous P.W."/>
            <person name="Fauchery L."/>
            <person name="Girlanda M."/>
            <person name="Hayes R.D."/>
            <person name="Keri Z."/>
            <person name="LaButti K."/>
            <person name="Lipzen A."/>
            <person name="Lombard V."/>
            <person name="Magnuson J."/>
            <person name="Maillard F."/>
            <person name="Murat C."/>
            <person name="Nolan M."/>
            <person name="Ohm R.A."/>
            <person name="Pangilinan J."/>
            <person name="Pereira M.F."/>
            <person name="Perotto S."/>
            <person name="Peter M."/>
            <person name="Pfister S."/>
            <person name="Riley R."/>
            <person name="Sitrit Y."/>
            <person name="Stielow J.B."/>
            <person name="Szollosi G."/>
            <person name="Zifcakova L."/>
            <person name="Stursova M."/>
            <person name="Spatafora J.W."/>
            <person name="Tedersoo L."/>
            <person name="Vaario L.M."/>
            <person name="Yamada A."/>
            <person name="Yan M."/>
            <person name="Wang P."/>
            <person name="Xu J."/>
            <person name="Bruns T."/>
            <person name="Baldrian P."/>
            <person name="Vilgalys R."/>
            <person name="Dunand C."/>
            <person name="Henrissat B."/>
            <person name="Grigoriev I.V."/>
            <person name="Hibbett D."/>
            <person name="Nagy L.G."/>
            <person name="Martin F.M."/>
        </authorList>
    </citation>
    <scope>NUCLEOTIDE SEQUENCE</scope>
    <source>
        <strain evidence="11">UP504</strain>
    </source>
</reference>
<dbReference type="InterPro" id="IPR001680">
    <property type="entry name" value="WD40_rpt"/>
</dbReference>
<dbReference type="InterPro" id="IPR036322">
    <property type="entry name" value="WD40_repeat_dom_sf"/>
</dbReference>
<evidence type="ECO:0000313" key="12">
    <source>
        <dbReference type="Proteomes" id="UP000886523"/>
    </source>
</evidence>
<feature type="repeat" description="WD" evidence="8">
    <location>
        <begin position="326"/>
        <end position="367"/>
    </location>
</feature>
<dbReference type="GO" id="GO:0003723">
    <property type="term" value="F:RNA binding"/>
    <property type="evidence" value="ECO:0007669"/>
    <property type="project" value="InterPro"/>
</dbReference>
<feature type="compositionally biased region" description="Pro residues" evidence="9">
    <location>
        <begin position="32"/>
        <end position="42"/>
    </location>
</feature>
<feature type="region of interest" description="Disordered" evidence="9">
    <location>
        <begin position="935"/>
        <end position="1041"/>
    </location>
</feature>
<dbReference type="EMBL" id="MU129047">
    <property type="protein sequence ID" value="KAF9508909.1"/>
    <property type="molecule type" value="Genomic_DNA"/>
</dbReference>
<proteinExistence type="predicted"/>
<feature type="domain" description="WD repeat-containing protein 75 second beta-propeller" evidence="10">
    <location>
        <begin position="436"/>
        <end position="734"/>
    </location>
</feature>
<evidence type="ECO:0000256" key="1">
    <source>
        <dbReference type="ARBA" id="ARBA00004604"/>
    </source>
</evidence>
<keyword evidence="2" id="KW-0690">Ribosome biogenesis</keyword>
<gene>
    <name evidence="11" type="ORF">BS47DRAFT_1320462</name>
</gene>
<feature type="compositionally biased region" description="Acidic residues" evidence="9">
    <location>
        <begin position="895"/>
        <end position="905"/>
    </location>
</feature>
<name>A0A9P6AN46_9AGAM</name>
<dbReference type="SUPFAM" id="SSF50978">
    <property type="entry name" value="WD40 repeat-like"/>
    <property type="match status" value="2"/>
</dbReference>
<organism evidence="11 12">
    <name type="scientific">Hydnum rufescens UP504</name>
    <dbReference type="NCBI Taxonomy" id="1448309"/>
    <lineage>
        <taxon>Eukaryota</taxon>
        <taxon>Fungi</taxon>
        <taxon>Dikarya</taxon>
        <taxon>Basidiomycota</taxon>
        <taxon>Agaricomycotina</taxon>
        <taxon>Agaricomycetes</taxon>
        <taxon>Cantharellales</taxon>
        <taxon>Hydnaceae</taxon>
        <taxon>Hydnum</taxon>
    </lineage>
</organism>
<dbReference type="GO" id="GO:0045943">
    <property type="term" value="P:positive regulation of transcription by RNA polymerase I"/>
    <property type="evidence" value="ECO:0007669"/>
    <property type="project" value="InterPro"/>
</dbReference>
<sequence length="1041" mass="112173">MSPEVVKQRRPRRKDKGKGKEKETVEEALEPPKAPEVPLTRPPTLPPWSWATLSDLDVSKVPPTFTKDSQYFFLTSASSVKIFSIATGHVVSTLSANTSRTSPNAPSARITALFLNPQNPFQLFTASSDGYIQLWDFLDAVVLQTITFGLPITHLCGHSSAKGYLFIVVEKATSKWLSCDSMYYLILNFLFITLASESSSFTVFRISLKPSQGKKASAILGPSDTLKVGKLSGKPTGFAISPSGSWLVATSGCKAHVAPMSDLSASFTKFISPNLLTCLAFHPSEEVFATGDAVGVIRLWYCLDPKRMPWTKVPGDTDRKAPTTTLHWHAHAVSSIAFTPNGSYLLSGGEESVLVVWQLESGHREYLPRLGAPIQSVSVIPSSAERVQEYLLGLVDGSMHLVESNNFKITKTFSQLKHNSQSLSGSAEALEYIPLAVHPSTSYIVMPSSHPSSLQIYSSKTSDLISELEVAPSNRVSRRDETPIEPVRVSHSVICRGFSTPGVAPGEWMATVDSRHGGGDFGSEVTLKIWRWEGSQFILNTRIDRPHGKSRVTSVSFNPASADAESCILVTTGDNGFVRTWKVTSTLDKKGHEEVFWAPRSTFHYRGAIPRNAIWTPDGSILAVAQGPYVTLWDPFSNSLLNVLTCPEIPVVVDICCVGANGQYIVVAGTTGIVLWDLVFGSVRWHYSDVFLNTRLIAHPSTDTFALLRPTPRSGQTKSSYVLVFDAKSPQPVRAHTLPFVLVQLAWLGSTSTRDGKFSLVGITSDWASVVLGDEIKVNTPEGSVARDLSNLPASQTRPTLFQDIFGPSAFVGLEQAQMESYGASSFDASTSTALRPANVHGLDLSLLDGPAHLLPPIESLFSSLIRGFIQPGPSSASPDDPIPDSNDATGEPPSMEDVEMEDDSPSIHPTPSADRLVDKREMEEFTELFRQTLAGTQHATGSPPPGASNSHSPTAKRKEAHPITKPSNGITSTTTVNGNGQGHGAHSNGLHHVATTPSGSKSRGGLPKSANGASPSVGRSPRTDTDSPTTGQKRKKSSGG</sequence>
<dbReference type="Gene3D" id="2.130.10.10">
    <property type="entry name" value="YVTN repeat-like/Quinoprotein amine dehydrogenase"/>
    <property type="match status" value="3"/>
</dbReference>
<feature type="region of interest" description="Disordered" evidence="9">
    <location>
        <begin position="872"/>
        <end position="918"/>
    </location>
</feature>
<evidence type="ECO:0000256" key="9">
    <source>
        <dbReference type="SAM" id="MobiDB-lite"/>
    </source>
</evidence>
<feature type="compositionally biased region" description="Polar residues" evidence="9">
    <location>
        <begin position="966"/>
        <end position="979"/>
    </location>
</feature>
<dbReference type="InterPro" id="IPR057644">
    <property type="entry name" value="Beta-prop_WDR75_2nd"/>
</dbReference>
<feature type="region of interest" description="Disordered" evidence="9">
    <location>
        <begin position="1"/>
        <end position="42"/>
    </location>
</feature>
<dbReference type="AlphaFoldDB" id="A0A9P6AN46"/>
<dbReference type="InterPro" id="IPR015943">
    <property type="entry name" value="WD40/YVTN_repeat-like_dom_sf"/>
</dbReference>
<feature type="compositionally biased region" description="Basic residues" evidence="9">
    <location>
        <begin position="8"/>
        <end position="17"/>
    </location>
</feature>
<dbReference type="InterPro" id="IPR053826">
    <property type="entry name" value="WDR75"/>
</dbReference>
<dbReference type="PANTHER" id="PTHR44215">
    <property type="entry name" value="WD REPEAT-CONTAINING PROTEIN 75"/>
    <property type="match status" value="1"/>
</dbReference>
<evidence type="ECO:0000313" key="11">
    <source>
        <dbReference type="EMBL" id="KAF9508909.1"/>
    </source>
</evidence>
<keyword evidence="5" id="KW-0677">Repeat</keyword>
<keyword evidence="6" id="KW-0804">Transcription</keyword>
<dbReference type="GO" id="GO:2000234">
    <property type="term" value="P:positive regulation of rRNA processing"/>
    <property type="evidence" value="ECO:0007669"/>
    <property type="project" value="TreeGrafter"/>
</dbReference>
<evidence type="ECO:0000256" key="7">
    <source>
        <dbReference type="ARBA" id="ARBA00023242"/>
    </source>
</evidence>
<dbReference type="PROSITE" id="PS50294">
    <property type="entry name" value="WD_REPEATS_REGION"/>
    <property type="match status" value="1"/>
</dbReference>
<keyword evidence="7" id="KW-0539">Nucleus</keyword>
<feature type="compositionally biased region" description="Low complexity" evidence="9">
    <location>
        <begin position="874"/>
        <end position="888"/>
    </location>
</feature>
<keyword evidence="3" id="KW-0698">rRNA processing</keyword>
<evidence type="ECO:0000259" key="10">
    <source>
        <dbReference type="Pfam" id="PF23769"/>
    </source>
</evidence>
<dbReference type="OrthoDB" id="4096at2759"/>
<protein>
    <recommendedName>
        <fullName evidence="10">WD repeat-containing protein 75 second beta-propeller domain-containing protein</fullName>
    </recommendedName>
</protein>
<evidence type="ECO:0000256" key="5">
    <source>
        <dbReference type="ARBA" id="ARBA00022737"/>
    </source>
</evidence>
<comment type="subcellular location">
    <subcellularLocation>
        <location evidence="1">Nucleus</location>
        <location evidence="1">Nucleolus</location>
    </subcellularLocation>
</comment>
<keyword evidence="12" id="KW-1185">Reference proteome</keyword>
<evidence type="ECO:0000256" key="2">
    <source>
        <dbReference type="ARBA" id="ARBA00022517"/>
    </source>
</evidence>
<keyword evidence="4 8" id="KW-0853">WD repeat</keyword>
<evidence type="ECO:0000256" key="4">
    <source>
        <dbReference type="ARBA" id="ARBA00022574"/>
    </source>
</evidence>
<evidence type="ECO:0000256" key="3">
    <source>
        <dbReference type="ARBA" id="ARBA00022552"/>
    </source>
</evidence>
<dbReference type="GO" id="GO:0032040">
    <property type="term" value="C:small-subunit processome"/>
    <property type="evidence" value="ECO:0007669"/>
    <property type="project" value="InterPro"/>
</dbReference>
<evidence type="ECO:0000256" key="8">
    <source>
        <dbReference type="PROSITE-ProRule" id="PRU00221"/>
    </source>
</evidence>
<accession>A0A9P6AN46</accession>
<dbReference type="Proteomes" id="UP000886523">
    <property type="component" value="Unassembled WGS sequence"/>
</dbReference>
<evidence type="ECO:0000256" key="6">
    <source>
        <dbReference type="ARBA" id="ARBA00023163"/>
    </source>
</evidence>
<dbReference type="Pfam" id="PF23869">
    <property type="entry name" value="Beta-prop_WDR75_1st"/>
    <property type="match status" value="2"/>
</dbReference>
<dbReference type="PROSITE" id="PS50082">
    <property type="entry name" value="WD_REPEATS_2"/>
    <property type="match status" value="1"/>
</dbReference>